<dbReference type="GO" id="GO:0009435">
    <property type="term" value="P:NAD+ biosynthetic process"/>
    <property type="evidence" value="ECO:0007669"/>
    <property type="project" value="InterPro"/>
</dbReference>
<evidence type="ECO:0000256" key="1">
    <source>
        <dbReference type="ARBA" id="ARBA00002324"/>
    </source>
</evidence>
<dbReference type="InterPro" id="IPR005248">
    <property type="entry name" value="NadD/NMNAT"/>
</dbReference>
<dbReference type="Pfam" id="PF01467">
    <property type="entry name" value="CTP_transf_like"/>
    <property type="match status" value="1"/>
</dbReference>
<accession>A0A918Q965</accession>
<dbReference type="CDD" id="cd02165">
    <property type="entry name" value="NMNAT"/>
    <property type="match status" value="1"/>
</dbReference>
<dbReference type="GO" id="GO:0005524">
    <property type="term" value="F:ATP binding"/>
    <property type="evidence" value="ECO:0007669"/>
    <property type="project" value="UniProtKB-KW"/>
</dbReference>
<dbReference type="PANTHER" id="PTHR39321">
    <property type="entry name" value="NICOTINATE-NUCLEOTIDE ADENYLYLTRANSFERASE-RELATED"/>
    <property type="match status" value="1"/>
</dbReference>
<dbReference type="EC" id="2.7.7.18" evidence="4"/>
<comment type="caution">
    <text evidence="16">The sequence shown here is derived from an EMBL/GenBank/DDBJ whole genome shotgun (WGS) entry which is preliminary data.</text>
</comment>
<dbReference type="InterPro" id="IPR004821">
    <property type="entry name" value="Cyt_trans-like"/>
</dbReference>
<dbReference type="SUPFAM" id="SSF52374">
    <property type="entry name" value="Nucleotidylyl transferase"/>
    <property type="match status" value="1"/>
</dbReference>
<dbReference type="GO" id="GO:0004515">
    <property type="term" value="F:nicotinate-nucleotide adenylyltransferase activity"/>
    <property type="evidence" value="ECO:0007669"/>
    <property type="project" value="UniProtKB-EC"/>
</dbReference>
<keyword evidence="17" id="KW-1185">Reference proteome</keyword>
<proteinExistence type="inferred from homology"/>
<evidence type="ECO:0000256" key="10">
    <source>
        <dbReference type="ARBA" id="ARBA00023027"/>
    </source>
</evidence>
<keyword evidence="7 16" id="KW-0548">Nucleotidyltransferase</keyword>
<evidence type="ECO:0000256" key="11">
    <source>
        <dbReference type="ARBA" id="ARBA00031253"/>
    </source>
</evidence>
<organism evidence="16 17">
    <name type="scientific">Echinicola pacifica</name>
    <dbReference type="NCBI Taxonomy" id="346377"/>
    <lineage>
        <taxon>Bacteria</taxon>
        <taxon>Pseudomonadati</taxon>
        <taxon>Bacteroidota</taxon>
        <taxon>Cytophagia</taxon>
        <taxon>Cytophagales</taxon>
        <taxon>Cyclobacteriaceae</taxon>
        <taxon>Echinicola</taxon>
    </lineage>
</organism>
<keyword evidence="6" id="KW-0808">Transferase</keyword>
<comment type="pathway">
    <text evidence="2">Cofactor biosynthesis; NAD(+) biosynthesis; deamido-NAD(+) from nicotinate D-ribonucleotide: step 1/1.</text>
</comment>
<reference evidence="16" key="1">
    <citation type="journal article" date="2014" name="Int. J. Syst. Evol. Microbiol.">
        <title>Complete genome sequence of Corynebacterium casei LMG S-19264T (=DSM 44701T), isolated from a smear-ripened cheese.</title>
        <authorList>
            <consortium name="US DOE Joint Genome Institute (JGI-PGF)"/>
            <person name="Walter F."/>
            <person name="Albersmeier A."/>
            <person name="Kalinowski J."/>
            <person name="Ruckert C."/>
        </authorList>
    </citation>
    <scope>NUCLEOTIDE SEQUENCE</scope>
    <source>
        <strain evidence="16">KCTC 12368</strain>
    </source>
</reference>
<evidence type="ECO:0000256" key="2">
    <source>
        <dbReference type="ARBA" id="ARBA00005019"/>
    </source>
</evidence>
<dbReference type="Proteomes" id="UP000619457">
    <property type="component" value="Unassembled WGS sequence"/>
</dbReference>
<gene>
    <name evidence="16" type="primary">nadD</name>
    <name evidence="16" type="ORF">GCM10007049_32120</name>
</gene>
<name>A0A918Q965_9BACT</name>
<comment type="similarity">
    <text evidence="3">Belongs to the NadD family.</text>
</comment>
<evidence type="ECO:0000256" key="12">
    <source>
        <dbReference type="ARBA" id="ARBA00033140"/>
    </source>
</evidence>
<evidence type="ECO:0000256" key="8">
    <source>
        <dbReference type="ARBA" id="ARBA00022741"/>
    </source>
</evidence>
<protein>
    <recommendedName>
        <fullName evidence="4">nicotinate-nucleotide adenylyltransferase</fullName>
        <ecNumber evidence="4">2.7.7.18</ecNumber>
    </recommendedName>
    <alternativeName>
        <fullName evidence="13">Deamido-NAD(+) diphosphorylase</fullName>
    </alternativeName>
    <alternativeName>
        <fullName evidence="12">Deamido-NAD(+) pyrophosphorylase</fullName>
    </alternativeName>
    <alternativeName>
        <fullName evidence="11">Nicotinate mononucleotide adenylyltransferase</fullName>
    </alternativeName>
</protein>
<evidence type="ECO:0000256" key="6">
    <source>
        <dbReference type="ARBA" id="ARBA00022679"/>
    </source>
</evidence>
<evidence type="ECO:0000256" key="9">
    <source>
        <dbReference type="ARBA" id="ARBA00022840"/>
    </source>
</evidence>
<evidence type="ECO:0000259" key="15">
    <source>
        <dbReference type="Pfam" id="PF01467"/>
    </source>
</evidence>
<dbReference type="EMBL" id="BMWX01000006">
    <property type="protein sequence ID" value="GGZ36334.1"/>
    <property type="molecule type" value="Genomic_DNA"/>
</dbReference>
<evidence type="ECO:0000313" key="16">
    <source>
        <dbReference type="EMBL" id="GGZ36334.1"/>
    </source>
</evidence>
<evidence type="ECO:0000256" key="14">
    <source>
        <dbReference type="ARBA" id="ARBA00048721"/>
    </source>
</evidence>
<feature type="domain" description="Cytidyltransferase-like" evidence="15">
    <location>
        <begin position="5"/>
        <end position="138"/>
    </location>
</feature>
<keyword evidence="9" id="KW-0067">ATP-binding</keyword>
<evidence type="ECO:0000256" key="13">
    <source>
        <dbReference type="ARBA" id="ARBA00033353"/>
    </source>
</evidence>
<dbReference type="PANTHER" id="PTHR39321:SF3">
    <property type="entry name" value="PHOSPHOPANTETHEINE ADENYLYLTRANSFERASE"/>
    <property type="match status" value="1"/>
</dbReference>
<reference evidence="16" key="2">
    <citation type="submission" date="2020-09" db="EMBL/GenBank/DDBJ databases">
        <authorList>
            <person name="Sun Q."/>
            <person name="Kim S."/>
        </authorList>
    </citation>
    <scope>NUCLEOTIDE SEQUENCE</scope>
    <source>
        <strain evidence="16">KCTC 12368</strain>
    </source>
</reference>
<keyword evidence="10" id="KW-0520">NAD</keyword>
<keyword evidence="8" id="KW-0547">Nucleotide-binding</keyword>
<comment type="catalytic activity">
    <reaction evidence="14">
        <text>nicotinate beta-D-ribonucleotide + ATP + H(+) = deamido-NAD(+) + diphosphate</text>
        <dbReference type="Rhea" id="RHEA:22860"/>
        <dbReference type="ChEBI" id="CHEBI:15378"/>
        <dbReference type="ChEBI" id="CHEBI:30616"/>
        <dbReference type="ChEBI" id="CHEBI:33019"/>
        <dbReference type="ChEBI" id="CHEBI:57502"/>
        <dbReference type="ChEBI" id="CHEBI:58437"/>
        <dbReference type="EC" id="2.7.7.18"/>
    </reaction>
</comment>
<evidence type="ECO:0000256" key="5">
    <source>
        <dbReference type="ARBA" id="ARBA00022642"/>
    </source>
</evidence>
<sequence length="165" mass="19349">MQDRTDLDEVWYVVSPQNPFKKRRGLLHEFDRLRMVELAIEGNFNFKAIDIEFHMPKPSYTIDTLAHLTDKFPQHDFKLIIGGDNLTHFHKWKNSDQILELFGLYVYPRPGETVTFEHPNVMYVEAPLIDISATFIRKSMEAGKSVTYLLPPLVEDYIKGKKFFV</sequence>
<comment type="function">
    <text evidence="1">Catalyzes the reversible adenylation of nicotinate mononucleotide (NaMN) to nicotinic acid adenine dinucleotide (NaAD).</text>
</comment>
<dbReference type="Gene3D" id="3.40.50.620">
    <property type="entry name" value="HUPs"/>
    <property type="match status" value="1"/>
</dbReference>
<dbReference type="AlphaFoldDB" id="A0A918Q965"/>
<keyword evidence="5" id="KW-0662">Pyridine nucleotide biosynthesis</keyword>
<evidence type="ECO:0000256" key="7">
    <source>
        <dbReference type="ARBA" id="ARBA00022695"/>
    </source>
</evidence>
<evidence type="ECO:0000256" key="3">
    <source>
        <dbReference type="ARBA" id="ARBA00009014"/>
    </source>
</evidence>
<evidence type="ECO:0000256" key="4">
    <source>
        <dbReference type="ARBA" id="ARBA00012389"/>
    </source>
</evidence>
<evidence type="ECO:0000313" key="17">
    <source>
        <dbReference type="Proteomes" id="UP000619457"/>
    </source>
</evidence>
<dbReference type="InterPro" id="IPR014729">
    <property type="entry name" value="Rossmann-like_a/b/a_fold"/>
</dbReference>
<dbReference type="NCBIfam" id="TIGR00482">
    <property type="entry name" value="nicotinate (nicotinamide) nucleotide adenylyltransferase"/>
    <property type="match status" value="1"/>
</dbReference>